<reference evidence="4 5" key="1">
    <citation type="submission" date="2017-12" db="EMBL/GenBank/DDBJ databases">
        <authorList>
            <person name="Pombert J.-F."/>
            <person name="Haag K.L."/>
            <person name="Ebert D."/>
        </authorList>
    </citation>
    <scope>NUCLEOTIDE SEQUENCE [LARGE SCALE GENOMIC DNA]</scope>
    <source>
        <strain evidence="3">BE-OM-2</strain>
        <strain evidence="2">IL-BN-2</strain>
    </source>
</reference>
<dbReference type="SUPFAM" id="SSF55753">
    <property type="entry name" value="Actin depolymerizing proteins"/>
    <property type="match status" value="1"/>
</dbReference>
<dbReference type="PROSITE" id="PS51263">
    <property type="entry name" value="ADF_H"/>
    <property type="match status" value="1"/>
</dbReference>
<dbReference type="InterPro" id="IPR029006">
    <property type="entry name" value="ADF-H/Gelsolin-like_dom_sf"/>
</dbReference>
<evidence type="ECO:0000313" key="4">
    <source>
        <dbReference type="Proteomes" id="UP000291404"/>
    </source>
</evidence>
<dbReference type="InterPro" id="IPR002108">
    <property type="entry name" value="ADF-H"/>
</dbReference>
<dbReference type="EMBL" id="PITI01000202">
    <property type="protein sequence ID" value="TBU07958.1"/>
    <property type="molecule type" value="Genomic_DNA"/>
</dbReference>
<evidence type="ECO:0000313" key="2">
    <source>
        <dbReference type="EMBL" id="TBU02319.1"/>
    </source>
</evidence>
<dbReference type="VEuPathDB" id="MicrosporidiaDB:CWI39_1185p0010"/>
<dbReference type="VEuPathDB" id="MicrosporidiaDB:CWI36_0202p0040"/>
<dbReference type="Proteomes" id="UP000291404">
    <property type="component" value="Unassembled WGS sequence"/>
</dbReference>
<dbReference type="GO" id="GO:0003779">
    <property type="term" value="F:actin binding"/>
    <property type="evidence" value="ECO:0007669"/>
    <property type="project" value="InterPro"/>
</dbReference>
<proteinExistence type="predicted"/>
<keyword evidence="4" id="KW-1185">Reference proteome</keyword>
<name>A0A4Q9LIF8_9MICR</name>
<dbReference type="Gene3D" id="3.40.20.10">
    <property type="entry name" value="Severin"/>
    <property type="match status" value="1"/>
</dbReference>
<dbReference type="EMBL" id="PIXR01001185">
    <property type="protein sequence ID" value="TBU02319.1"/>
    <property type="molecule type" value="Genomic_DNA"/>
</dbReference>
<comment type="caution">
    <text evidence="3">The sequence shown here is derived from an EMBL/GenBank/DDBJ whole genome shotgun (WGS) entry which is preliminary data.</text>
</comment>
<gene>
    <name evidence="3" type="ORF">CWI36_0202p0040</name>
    <name evidence="2" type="ORF">CWI39_1185p0010</name>
</gene>
<evidence type="ECO:0000259" key="1">
    <source>
        <dbReference type="PROSITE" id="PS51263"/>
    </source>
</evidence>
<feature type="domain" description="ADF-H" evidence="1">
    <location>
        <begin position="3"/>
        <end position="151"/>
    </location>
</feature>
<dbReference type="Proteomes" id="UP000293045">
    <property type="component" value="Unassembled WGS sequence"/>
</dbReference>
<evidence type="ECO:0000313" key="3">
    <source>
        <dbReference type="EMBL" id="TBU07958.1"/>
    </source>
</evidence>
<protein>
    <submittedName>
        <fullName evidence="3">Putative cofilin/tropomyosin-type actin-binding protein</fullName>
    </submittedName>
</protein>
<dbReference type="AlphaFoldDB" id="A0A4Q9LIF8"/>
<sequence length="156" mass="18152">MAHETVGLDEVKRESEKLKRRESIFVIFNIPSFKPVEFAILDTYERTNSSASGDAMDEKEMRKIFDICKSKIKKNSCCYVIYDFGFYRNDRAFRNMVCLITYIPDDHCSANDRVIYSNSGLLLTSSLSISKQMTFNSFEEFTFNNLVERCSSHKKN</sequence>
<dbReference type="Pfam" id="PF00241">
    <property type="entry name" value="Cofilin_ADF"/>
    <property type="match status" value="1"/>
</dbReference>
<organism evidence="3 4">
    <name type="scientific">Hamiltosporidium magnivora</name>
    <dbReference type="NCBI Taxonomy" id="148818"/>
    <lineage>
        <taxon>Eukaryota</taxon>
        <taxon>Fungi</taxon>
        <taxon>Fungi incertae sedis</taxon>
        <taxon>Microsporidia</taxon>
        <taxon>Dubosqiidae</taxon>
        <taxon>Hamiltosporidium</taxon>
    </lineage>
</organism>
<accession>A0A4Q9LIF8</accession>
<evidence type="ECO:0000313" key="5">
    <source>
        <dbReference type="Proteomes" id="UP000293045"/>
    </source>
</evidence>